<evidence type="ECO:0000256" key="2">
    <source>
        <dbReference type="SAM" id="MobiDB-lite"/>
    </source>
</evidence>
<gene>
    <name evidence="3" type="ORF">GCM10009839_78160</name>
</gene>
<dbReference type="PANTHER" id="PTHR12993:SF26">
    <property type="entry name" value="1D-MYO-INOSITOL 2-ACETAMIDO-2-DEOXY-ALPHA-D-GLUCOPYRANOSIDE DEACETYLASE"/>
    <property type="match status" value="1"/>
</dbReference>
<dbReference type="Proteomes" id="UP001500751">
    <property type="component" value="Unassembled WGS sequence"/>
</dbReference>
<reference evidence="4" key="1">
    <citation type="journal article" date="2019" name="Int. J. Syst. Evol. Microbiol.">
        <title>The Global Catalogue of Microorganisms (GCM) 10K type strain sequencing project: providing services to taxonomists for standard genome sequencing and annotation.</title>
        <authorList>
            <consortium name="The Broad Institute Genomics Platform"/>
            <consortium name="The Broad Institute Genome Sequencing Center for Infectious Disease"/>
            <person name="Wu L."/>
            <person name="Ma J."/>
        </authorList>
    </citation>
    <scope>NUCLEOTIDE SEQUENCE [LARGE SCALE GENOMIC DNA]</scope>
    <source>
        <strain evidence="4">JCM 16014</strain>
    </source>
</reference>
<dbReference type="Pfam" id="PF02585">
    <property type="entry name" value="PIG-L"/>
    <property type="match status" value="1"/>
</dbReference>
<dbReference type="Gene3D" id="3.40.50.10320">
    <property type="entry name" value="LmbE-like"/>
    <property type="match status" value="1"/>
</dbReference>
<proteinExistence type="predicted"/>
<name>A0ABP5GXJ8_9ACTN</name>
<accession>A0ABP5GXJ8</accession>
<organism evidence="3 4">
    <name type="scientific">Catenulispora yoronensis</name>
    <dbReference type="NCBI Taxonomy" id="450799"/>
    <lineage>
        <taxon>Bacteria</taxon>
        <taxon>Bacillati</taxon>
        <taxon>Actinomycetota</taxon>
        <taxon>Actinomycetes</taxon>
        <taxon>Catenulisporales</taxon>
        <taxon>Catenulisporaceae</taxon>
        <taxon>Catenulispora</taxon>
    </lineage>
</organism>
<evidence type="ECO:0000313" key="3">
    <source>
        <dbReference type="EMBL" id="GAA2057200.1"/>
    </source>
</evidence>
<dbReference type="SUPFAM" id="SSF89372">
    <property type="entry name" value="Fucose-specific lectin"/>
    <property type="match status" value="2"/>
</dbReference>
<comment type="caution">
    <text evidence="3">The sequence shown here is derived from an EMBL/GenBank/DDBJ whole genome shotgun (WGS) entry which is preliminary data.</text>
</comment>
<dbReference type="PANTHER" id="PTHR12993">
    <property type="entry name" value="N-ACETYLGLUCOSAMINYL-PHOSPHATIDYLINOSITOL DE-N-ACETYLASE-RELATED"/>
    <property type="match status" value="1"/>
</dbReference>
<feature type="region of interest" description="Disordered" evidence="2">
    <location>
        <begin position="386"/>
        <end position="409"/>
    </location>
</feature>
<keyword evidence="4" id="KW-1185">Reference proteome</keyword>
<evidence type="ECO:0000313" key="4">
    <source>
        <dbReference type="Proteomes" id="UP001500751"/>
    </source>
</evidence>
<dbReference type="InterPro" id="IPR024078">
    <property type="entry name" value="LmbE-like_dom_sf"/>
</dbReference>
<dbReference type="EMBL" id="BAAAQN010000067">
    <property type="protein sequence ID" value="GAA2057200.1"/>
    <property type="molecule type" value="Genomic_DNA"/>
</dbReference>
<dbReference type="SUPFAM" id="SSF102588">
    <property type="entry name" value="LmbE-like"/>
    <property type="match status" value="1"/>
</dbReference>
<sequence length="723" mass="76854">MPNVSRREVGLLGMGLLATGVLGADGAVTDAADQRLPRPARLTGRVAFLQVVAHPDDDLYFLNPDVADSVRTGGEVTTVVLTAAEAGGGARFAAARQHGLRSAYARMAGADEDDPWRTTALVTRGGAARLCELRANPQVRLVFLDISMGGYWGSVPGDENHTPLAALYHGTETTRPVLRPDEDAVSGGVYTRDQLVGTLTDLMDRFAPTVIRTMDPDPERRGMGPQERVWATDSGVHTDNEDHTATAWFTYAAYADHRARRGPSEVGLDSYIGYGNARWKHNLGGPNAREKLKFLGVYGWADRRRCGDPVGCGDQTVGGDAARPGWSQSTNLRHPGTTDWLRLDPAGRLRAFAVVGGQAVVWRETAAGSGRFDVAVGIESVASAANVEGGAQGSQSSPFGVTPRRPDQNTAAALTPHVSVAVDGSGRAHLAGLRAITDPDRGTWTHEIVVTSERADGTFQPWTSLGAPTGPRSMDAHAVGCPEAAVDGRGVLHVFARNADNSVSWRHRDLANGPANGPAPDAPPWSDWRDIGGHQVRDGLTATITRTGDVELHANGHAFWTWRIGADGEPRAVRTYLPPLGDPPTVRTRHDGCMLMAARQANTGELTVRSRPPDGAWGQVPVDLGGTGGFGVMALQPHGNGAFVAQRGRHGLVETVWQPNLGQQKGVRRWVGGPGPIHRPALATDAHGLAVVAAVGPDGALYTARIDAADLPRTLEWRAWRAA</sequence>
<keyword evidence="1" id="KW-0862">Zinc</keyword>
<dbReference type="InterPro" id="IPR003737">
    <property type="entry name" value="GlcNAc_PI_deacetylase-related"/>
</dbReference>
<protein>
    <submittedName>
        <fullName evidence="3">PIG-L family deacetylase</fullName>
    </submittedName>
</protein>
<evidence type="ECO:0000256" key="1">
    <source>
        <dbReference type="ARBA" id="ARBA00022833"/>
    </source>
</evidence>
<dbReference type="RefSeq" id="WP_344670771.1">
    <property type="nucleotide sequence ID" value="NZ_BAAAQN010000067.1"/>
</dbReference>